<dbReference type="GeneID" id="54582462"/>
<evidence type="ECO:0000313" key="2">
    <source>
        <dbReference type="EMBL" id="KAF2247947.1"/>
    </source>
</evidence>
<evidence type="ECO:0000313" key="3">
    <source>
        <dbReference type="Proteomes" id="UP000800094"/>
    </source>
</evidence>
<proteinExistence type="predicted"/>
<dbReference type="Gene3D" id="3.40.50.150">
    <property type="entry name" value="Vaccinia Virus protein VP39"/>
    <property type="match status" value="1"/>
</dbReference>
<keyword evidence="3" id="KW-1185">Reference proteome</keyword>
<dbReference type="AlphaFoldDB" id="A0A6A6ICL1"/>
<keyword evidence="1" id="KW-1133">Transmembrane helix</keyword>
<dbReference type="EMBL" id="ML987196">
    <property type="protein sequence ID" value="KAF2247947.1"/>
    <property type="molecule type" value="Genomic_DNA"/>
</dbReference>
<evidence type="ECO:0000256" key="1">
    <source>
        <dbReference type="SAM" id="Phobius"/>
    </source>
</evidence>
<dbReference type="RefSeq" id="XP_033682951.1">
    <property type="nucleotide sequence ID" value="XM_033829132.1"/>
</dbReference>
<dbReference type="Proteomes" id="UP000800094">
    <property type="component" value="Unassembled WGS sequence"/>
</dbReference>
<sequence length="426" mass="48662">MLAALVWIFTFIALVFLSVFSLSYYYSNVVPSWIGVDSTHLLAFLCGVLLLPVVRRAFGTLMRVGGRDGKAEGGSVYGLEHGRLHLRIPPSMWMNMGYWANEYNPDEEALDEDTGQPISKRQKTMTQACRDLLDQVLKTARFSRKLDASESFKGIRKSKCLIDLGFGCGEQTIYLTSAIPIRNTDTEWWATSGPRDCPRLDAYVGITLDEKQYRFAQERIRDPLIEWKRRMAYRDPNKDAWGKHVVPKLFCADAANPEAWSENLKWSIQSAVKNTEEHWVLALDTAYHFSPSRWPMIHYAFHTLNASFMGFDLCISPTISSHQKVLLRILTRLMGAPWANFITPDEYRQKLVEVGFDDSQITIRDISDDVFGPLARYLEGQDRRLRVIGYGLGPFNVARLMFKWWGESGAVRGIIVVAKKQPEKTE</sequence>
<dbReference type="SUPFAM" id="SSF53335">
    <property type="entry name" value="S-adenosyl-L-methionine-dependent methyltransferases"/>
    <property type="match status" value="1"/>
</dbReference>
<dbReference type="InterPro" id="IPR029063">
    <property type="entry name" value="SAM-dependent_MTases_sf"/>
</dbReference>
<name>A0A6A6ICL1_9PLEO</name>
<keyword evidence="1" id="KW-0472">Membrane</keyword>
<reference evidence="2" key="1">
    <citation type="journal article" date="2020" name="Stud. Mycol.">
        <title>101 Dothideomycetes genomes: a test case for predicting lifestyles and emergence of pathogens.</title>
        <authorList>
            <person name="Haridas S."/>
            <person name="Albert R."/>
            <person name="Binder M."/>
            <person name="Bloem J."/>
            <person name="Labutti K."/>
            <person name="Salamov A."/>
            <person name="Andreopoulos B."/>
            <person name="Baker S."/>
            <person name="Barry K."/>
            <person name="Bills G."/>
            <person name="Bluhm B."/>
            <person name="Cannon C."/>
            <person name="Castanera R."/>
            <person name="Culley D."/>
            <person name="Daum C."/>
            <person name="Ezra D."/>
            <person name="Gonzalez J."/>
            <person name="Henrissat B."/>
            <person name="Kuo A."/>
            <person name="Liang C."/>
            <person name="Lipzen A."/>
            <person name="Lutzoni F."/>
            <person name="Magnuson J."/>
            <person name="Mondo S."/>
            <person name="Nolan M."/>
            <person name="Ohm R."/>
            <person name="Pangilinan J."/>
            <person name="Park H.-J."/>
            <person name="Ramirez L."/>
            <person name="Alfaro M."/>
            <person name="Sun H."/>
            <person name="Tritt A."/>
            <person name="Yoshinaga Y."/>
            <person name="Zwiers L.-H."/>
            <person name="Turgeon B."/>
            <person name="Goodwin S."/>
            <person name="Spatafora J."/>
            <person name="Crous P."/>
            <person name="Grigoriev I."/>
        </authorList>
    </citation>
    <scope>NUCLEOTIDE SEQUENCE</scope>
    <source>
        <strain evidence="2">CBS 122368</strain>
    </source>
</reference>
<feature type="transmembrane region" description="Helical" evidence="1">
    <location>
        <begin position="5"/>
        <end position="26"/>
    </location>
</feature>
<evidence type="ECO:0008006" key="4">
    <source>
        <dbReference type="Google" id="ProtNLM"/>
    </source>
</evidence>
<gene>
    <name evidence="2" type="ORF">BU26DRAFT_519745</name>
</gene>
<accession>A0A6A6ICL1</accession>
<keyword evidence="1" id="KW-0812">Transmembrane</keyword>
<protein>
    <recommendedName>
        <fullName evidence="4">S-adenosyl-L-methionine-dependent methyltransferase</fullName>
    </recommendedName>
</protein>
<dbReference type="OrthoDB" id="61390at2759"/>
<feature type="transmembrane region" description="Helical" evidence="1">
    <location>
        <begin position="32"/>
        <end position="54"/>
    </location>
</feature>
<organism evidence="2 3">
    <name type="scientific">Trematosphaeria pertusa</name>
    <dbReference type="NCBI Taxonomy" id="390896"/>
    <lineage>
        <taxon>Eukaryota</taxon>
        <taxon>Fungi</taxon>
        <taxon>Dikarya</taxon>
        <taxon>Ascomycota</taxon>
        <taxon>Pezizomycotina</taxon>
        <taxon>Dothideomycetes</taxon>
        <taxon>Pleosporomycetidae</taxon>
        <taxon>Pleosporales</taxon>
        <taxon>Massarineae</taxon>
        <taxon>Trematosphaeriaceae</taxon>
        <taxon>Trematosphaeria</taxon>
    </lineage>
</organism>